<organism evidence="2 3">
    <name type="scientific">Microbacterium oxydans</name>
    <dbReference type="NCBI Taxonomy" id="82380"/>
    <lineage>
        <taxon>Bacteria</taxon>
        <taxon>Bacillati</taxon>
        <taxon>Actinomycetota</taxon>
        <taxon>Actinomycetes</taxon>
        <taxon>Micrococcales</taxon>
        <taxon>Microbacteriaceae</taxon>
        <taxon>Microbacterium</taxon>
    </lineage>
</organism>
<name>A0A3Q9J3U7_9MICO</name>
<evidence type="ECO:0000313" key="2">
    <source>
        <dbReference type="EMBL" id="AZS40610.1"/>
    </source>
</evidence>
<dbReference type="Proteomes" id="UP000274841">
    <property type="component" value="Chromosome"/>
</dbReference>
<protein>
    <submittedName>
        <fullName evidence="2">Uncharacterized protein</fullName>
    </submittedName>
</protein>
<feature type="compositionally biased region" description="Basic and acidic residues" evidence="1">
    <location>
        <begin position="75"/>
        <end position="84"/>
    </location>
</feature>
<evidence type="ECO:0000313" key="3">
    <source>
        <dbReference type="Proteomes" id="UP000274841"/>
    </source>
</evidence>
<reference evidence="2 3" key="1">
    <citation type="submission" date="2018-08" db="EMBL/GenBank/DDBJ databases">
        <title>Microbacterium oxydans strain HG3.</title>
        <authorList>
            <person name="ORTET P."/>
        </authorList>
    </citation>
    <scope>NUCLEOTIDE SEQUENCE [LARGE SCALE GENOMIC DNA]</scope>
    <source>
        <strain evidence="2 3">HG3</strain>
    </source>
</reference>
<evidence type="ECO:0000256" key="1">
    <source>
        <dbReference type="SAM" id="MobiDB-lite"/>
    </source>
</evidence>
<feature type="region of interest" description="Disordered" evidence="1">
    <location>
        <begin position="56"/>
        <end position="84"/>
    </location>
</feature>
<dbReference type="AlphaFoldDB" id="A0A3Q9J3U7"/>
<dbReference type="EMBL" id="CP031422">
    <property type="protein sequence ID" value="AZS40610.1"/>
    <property type="molecule type" value="Genomic_DNA"/>
</dbReference>
<dbReference type="KEGG" id="moy:CVS54_01946"/>
<accession>A0A3Q9J3U7</accession>
<sequence>MAGVDGLTANQAFVFEHPQVVTCGVQRDPALLGERAGVSAGRLLDGAEQAQAPRLGQTSEVMGSTGHGARISTPAERRARFGRK</sequence>
<proteinExistence type="predicted"/>
<gene>
    <name evidence="2" type="ORF">CVS54_01946</name>
</gene>